<evidence type="ECO:0000313" key="3">
    <source>
        <dbReference type="EMBL" id="TDE16012.1"/>
    </source>
</evidence>
<organism evidence="3 4">
    <name type="scientific">Jiangella asiatica</name>
    <dbReference type="NCBI Taxonomy" id="2530372"/>
    <lineage>
        <taxon>Bacteria</taxon>
        <taxon>Bacillati</taxon>
        <taxon>Actinomycetota</taxon>
        <taxon>Actinomycetes</taxon>
        <taxon>Jiangellales</taxon>
        <taxon>Jiangellaceae</taxon>
        <taxon>Jiangella</taxon>
    </lineage>
</organism>
<keyword evidence="4" id="KW-1185">Reference proteome</keyword>
<dbReference type="InParanoid" id="A0A4R5DNU7"/>
<comment type="similarity">
    <text evidence="1">Belongs to the 2-oxoacid dehydrogenase family.</text>
</comment>
<dbReference type="AlphaFoldDB" id="A0A4R5DNU7"/>
<dbReference type="Gene3D" id="4.10.320.10">
    <property type="entry name" value="E3-binding domain"/>
    <property type="match status" value="1"/>
</dbReference>
<evidence type="ECO:0000259" key="2">
    <source>
        <dbReference type="PROSITE" id="PS51826"/>
    </source>
</evidence>
<dbReference type="PROSITE" id="PS51826">
    <property type="entry name" value="PSBD"/>
    <property type="match status" value="1"/>
</dbReference>
<evidence type="ECO:0000313" key="4">
    <source>
        <dbReference type="Proteomes" id="UP000294739"/>
    </source>
</evidence>
<accession>A0A4R5DNU7</accession>
<dbReference type="EMBL" id="SMKZ01000001">
    <property type="protein sequence ID" value="TDE16012.1"/>
    <property type="molecule type" value="Genomic_DNA"/>
</dbReference>
<dbReference type="RefSeq" id="WP_131890282.1">
    <property type="nucleotide sequence ID" value="NZ_SMKZ01000001.1"/>
</dbReference>
<proteinExistence type="inferred from homology"/>
<dbReference type="OrthoDB" id="9902103at2"/>
<dbReference type="SUPFAM" id="SSF47005">
    <property type="entry name" value="Peripheral subunit-binding domain of 2-oxo acid dehydrogenase complex"/>
    <property type="match status" value="1"/>
</dbReference>
<gene>
    <name evidence="3" type="ORF">E1269_01635</name>
</gene>
<feature type="domain" description="Peripheral subunit-binding (PSBD)" evidence="2">
    <location>
        <begin position="21"/>
        <end position="58"/>
    </location>
</feature>
<dbReference type="Proteomes" id="UP000294739">
    <property type="component" value="Unassembled WGS sequence"/>
</dbReference>
<name>A0A4R5DNU7_9ACTN</name>
<sequence length="257" mass="25624">MSRRPPGVLYRTDLDPVAPVPPTPAVLRRAGELGIDLRAVRGTGVSGRIRLRDLADSRPSVSPVAPSVSPAAAARSLAVVEADVTGLLARGTGPDELLARVAVAVLLAASEAHASVTDLSVTVPGADGALTAAAVPGATELSVAGLTRALAAARADPVPGTGAGLTVHDAAEDRLLVELPVVEPAPALLIGVGAPRLQVVPDTSGGGLALAARQIVQLAAASEPSRLPRGVVIPLLRAAARALETEPGTAGIHPSHP</sequence>
<protein>
    <recommendedName>
        <fullName evidence="2">Peripheral subunit-binding (PSBD) domain-containing protein</fullName>
    </recommendedName>
</protein>
<reference evidence="3 4" key="1">
    <citation type="submission" date="2019-03" db="EMBL/GenBank/DDBJ databases">
        <title>Draft genome sequences of novel Actinobacteria.</title>
        <authorList>
            <person name="Sahin N."/>
            <person name="Ay H."/>
            <person name="Saygin H."/>
        </authorList>
    </citation>
    <scope>NUCLEOTIDE SEQUENCE [LARGE SCALE GENOMIC DNA]</scope>
    <source>
        <strain evidence="3 4">5K138</strain>
    </source>
</reference>
<evidence type="ECO:0000256" key="1">
    <source>
        <dbReference type="ARBA" id="ARBA00007317"/>
    </source>
</evidence>
<dbReference type="InterPro" id="IPR036625">
    <property type="entry name" value="E3-bd_dom_sf"/>
</dbReference>
<dbReference type="Pfam" id="PF02817">
    <property type="entry name" value="E3_binding"/>
    <property type="match status" value="1"/>
</dbReference>
<comment type="caution">
    <text evidence="3">The sequence shown here is derived from an EMBL/GenBank/DDBJ whole genome shotgun (WGS) entry which is preliminary data.</text>
</comment>
<dbReference type="InterPro" id="IPR004167">
    <property type="entry name" value="PSBD"/>
</dbReference>
<dbReference type="GO" id="GO:0016746">
    <property type="term" value="F:acyltransferase activity"/>
    <property type="evidence" value="ECO:0007669"/>
    <property type="project" value="InterPro"/>
</dbReference>